<dbReference type="InterPro" id="IPR040240">
    <property type="entry name" value="TAF1"/>
</dbReference>
<dbReference type="InterPro" id="IPR036741">
    <property type="entry name" value="TAFII-230_TBP-bd_sf"/>
</dbReference>
<dbReference type="InterPro" id="IPR041670">
    <property type="entry name" value="Znf-CCHC_6"/>
</dbReference>
<evidence type="ECO:0000256" key="8">
    <source>
        <dbReference type="PROSITE-ProRule" id="PRU00035"/>
    </source>
</evidence>
<dbReference type="Pfam" id="PF09247">
    <property type="entry name" value="TBP-binding"/>
    <property type="match status" value="1"/>
</dbReference>
<organism evidence="12 13">
    <name type="scientific">Hydra vulgaris</name>
    <name type="common">Hydra</name>
    <name type="synonym">Hydra attenuata</name>
    <dbReference type="NCBI Taxonomy" id="6087"/>
    <lineage>
        <taxon>Eukaryota</taxon>
        <taxon>Metazoa</taxon>
        <taxon>Cnidaria</taxon>
        <taxon>Hydrozoa</taxon>
        <taxon>Hydroidolina</taxon>
        <taxon>Anthoathecata</taxon>
        <taxon>Aplanulata</taxon>
        <taxon>Hydridae</taxon>
        <taxon>Hydra</taxon>
    </lineage>
</organism>
<keyword evidence="5" id="KW-0804">Transcription</keyword>
<feature type="compositionally biased region" description="Acidic residues" evidence="10">
    <location>
        <begin position="1824"/>
        <end position="1844"/>
    </location>
</feature>
<feature type="domain" description="Bromo" evidence="11">
    <location>
        <begin position="1521"/>
        <end position="1591"/>
    </location>
</feature>
<feature type="domain" description="Bromo" evidence="11">
    <location>
        <begin position="1399"/>
        <end position="1469"/>
    </location>
</feature>
<dbReference type="InterPro" id="IPR022591">
    <property type="entry name" value="TAF1_HAT_dom"/>
</dbReference>
<evidence type="ECO:0000256" key="2">
    <source>
        <dbReference type="ARBA" id="ARBA00009064"/>
    </source>
</evidence>
<evidence type="ECO:0000256" key="6">
    <source>
        <dbReference type="ARBA" id="ARBA00023242"/>
    </source>
</evidence>
<dbReference type="CDD" id="cd05511">
    <property type="entry name" value="Bromo_TFIID"/>
    <property type="match status" value="1"/>
</dbReference>
<dbReference type="Pfam" id="PF15288">
    <property type="entry name" value="zf-CCHC_6"/>
    <property type="match status" value="1"/>
</dbReference>
<dbReference type="SUPFAM" id="SSF47370">
    <property type="entry name" value="Bromodomain"/>
    <property type="match status" value="2"/>
</dbReference>
<dbReference type="RefSeq" id="XP_065667482.1">
    <property type="nucleotide sequence ID" value="XM_065811410.1"/>
</dbReference>
<feature type="region of interest" description="Disordered" evidence="10">
    <location>
        <begin position="1337"/>
        <end position="1381"/>
    </location>
</feature>
<keyword evidence="6" id="KW-0539">Nucleus</keyword>
<feature type="coiled-coil region" evidence="9">
    <location>
        <begin position="1191"/>
        <end position="1225"/>
    </location>
</feature>
<evidence type="ECO:0000259" key="11">
    <source>
        <dbReference type="PROSITE" id="PS50014"/>
    </source>
</evidence>
<feature type="compositionally biased region" description="Basic residues" evidence="10">
    <location>
        <begin position="1370"/>
        <end position="1381"/>
    </location>
</feature>
<accession>A0ABM4CZT8</accession>
<dbReference type="PROSITE" id="PS00633">
    <property type="entry name" value="BROMODOMAIN_1"/>
    <property type="match status" value="1"/>
</dbReference>
<dbReference type="InterPro" id="IPR036427">
    <property type="entry name" value="Bromodomain-like_sf"/>
</dbReference>
<evidence type="ECO:0000256" key="5">
    <source>
        <dbReference type="ARBA" id="ARBA00023163"/>
    </source>
</evidence>
<dbReference type="InterPro" id="IPR018359">
    <property type="entry name" value="Bromodomain_CS"/>
</dbReference>
<dbReference type="PANTHER" id="PTHR13900:SF0">
    <property type="entry name" value="TRANSCRIPTION INITIATION FACTOR TFIID SUBUNIT 1"/>
    <property type="match status" value="1"/>
</dbReference>
<dbReference type="InterPro" id="IPR009067">
    <property type="entry name" value="TAF_II_230-bd"/>
</dbReference>
<protein>
    <recommendedName>
        <fullName evidence="7">Transcription initiation factor TFIID subunit 1</fullName>
    </recommendedName>
</protein>
<dbReference type="PROSITE" id="PS50014">
    <property type="entry name" value="BROMODOMAIN_2"/>
    <property type="match status" value="2"/>
</dbReference>
<name>A0ABM4CZT8_HYDVU</name>
<dbReference type="InterPro" id="IPR001487">
    <property type="entry name" value="Bromodomain"/>
</dbReference>
<dbReference type="Gene3D" id="1.10.1100.10">
    <property type="entry name" value="TAFII-230 TBP-binding domain"/>
    <property type="match status" value="1"/>
</dbReference>
<dbReference type="Pfam" id="PF12157">
    <property type="entry name" value="DUF3591"/>
    <property type="match status" value="1"/>
</dbReference>
<evidence type="ECO:0000256" key="9">
    <source>
        <dbReference type="SAM" id="Coils"/>
    </source>
</evidence>
<evidence type="ECO:0000256" key="1">
    <source>
        <dbReference type="ARBA" id="ARBA00004123"/>
    </source>
</evidence>
<gene>
    <name evidence="13" type="primary">LOC100212966</name>
</gene>
<reference evidence="13" key="1">
    <citation type="submission" date="2025-08" db="UniProtKB">
        <authorList>
            <consortium name="RefSeq"/>
        </authorList>
    </citation>
    <scope>IDENTIFICATION</scope>
</reference>
<keyword evidence="4 8" id="KW-0103">Bromodomain</keyword>
<comment type="subcellular location">
    <subcellularLocation>
        <location evidence="1">Nucleus</location>
    </subcellularLocation>
</comment>
<dbReference type="Proteomes" id="UP001652625">
    <property type="component" value="Chromosome 12"/>
</dbReference>
<evidence type="ECO:0000256" key="3">
    <source>
        <dbReference type="ARBA" id="ARBA00023015"/>
    </source>
</evidence>
<evidence type="ECO:0000256" key="4">
    <source>
        <dbReference type="ARBA" id="ARBA00023117"/>
    </source>
</evidence>
<dbReference type="PANTHER" id="PTHR13900">
    <property type="entry name" value="TRANSCRIPTION INITIATION FACTOR TFIID"/>
    <property type="match status" value="1"/>
</dbReference>
<feature type="coiled-coil region" evidence="9">
    <location>
        <begin position="1469"/>
        <end position="1503"/>
    </location>
</feature>
<keyword evidence="3" id="KW-0805">Transcription regulation</keyword>
<proteinExistence type="inferred from homology"/>
<evidence type="ECO:0000256" key="7">
    <source>
        <dbReference type="ARBA" id="ARBA00040102"/>
    </source>
</evidence>
<dbReference type="GeneID" id="100212966"/>
<dbReference type="Pfam" id="PF00439">
    <property type="entry name" value="Bromodomain"/>
    <property type="match status" value="2"/>
</dbReference>
<dbReference type="Gene3D" id="1.20.920.10">
    <property type="entry name" value="Bromodomain-like"/>
    <property type="match status" value="2"/>
</dbReference>
<evidence type="ECO:0000313" key="12">
    <source>
        <dbReference type="Proteomes" id="UP001652625"/>
    </source>
</evidence>
<sequence length="1850" mass="212564">MSKEVSDGLLAGFLFGNIDESGRLENDFFDQDAANQLGQLAEFGALQSLVHDISEEKTQDEFGTVQEFTQKSSDSVDYSNIDELADDFYEQSTSKPILYIKKEQDDYDDNDEVKEKNFPLLIPLPSIVPKAETMDVEETDEVNDLFSPSSPAEPVHGSMKCESSLDNLTQKDCPITSLASLEGKSVTDLFPDFRPNKVLRFSRLFGPRKYVSAQWKAHKKKKRKRKLLSNDTVKKTTGFELKFGTTPKPEDLEIDDAILHTQPIPLHMYGEQYLRHLKVNQISSAETKSNEGCTTEWMSGPAYYWYKKHSDFIDKGTFNYGFKEKSIQQKKEDKEKDANIKLPSDDHFNMVALKSWEDEIIWTEQDYNQENNTWWNHMKAGWIPSGNIRTMQAYLNQYANKDHSLESLICTNILRNFEAPAAPMLNKDPNNHKVSEWYSIFPIENKELVYGKWEDKIIWDSEAVDEIPSAELFCLDPNDESIILNLPEDEIKDPVSEFGEEAISKKEYKSKIKMKRSNNDEEPAIQVSHKNIFNLSNDEFYLPKQDLAENQLQADIGNLCIQHSTPAVELQRPFFPTFIPPSELRLFHRPRLNKKKLGTKEGFQVVHSLYKRIKRKAKEREKERQTFGGGEMFFMREPEDLSGMDGDVVLMEYCEEMPPLLSQAGMNSRIKNYFNRKHGKEPPTLEYGEISYIHHSPFLGQLQQGQIVQALENNLFRAPIYQHRIYSTDFLLFKIAQGYYIRNLSVVFTVGQLCPKCEVPGPNSKRSNNHIRDFLQIFIYRLFWKSPDKPRRIKMEDIRKAFPKHSESSVRKRLKLCADFRRTGADCNWWVLKPDFRLPSEEEMRANVTPEQTCCYYMMLAAEQRLKDAGYGEKSLFAPDDDDNENDAKKIDDEIQIAPWNTTRAYIQAMKGKCLLQVTGVADPTGCGEGFSYIRIPNKPITGKDETEEQKQAKKQKLVTGTDADLRRLNLKQARILLKEFNVPQDEIQKLSRWEVIDKVRTMSTEAAKQGTTEVAMNKFARGSRFTVAEHQERYKDECQRIFDLQNKVLSSDAILSTDEESSGDEESDMEDLGKDLESMLSNKKISSEEHEEVERLELQKLLNQEKGEKDLSRPASASSNITRSLSANFSEKCEEPMSLEHHAGRRLIIHRTFREGGREFSRSETVKNQFVIDSYLRIVNREKNYREVFASQDEKHKEDMRRERRRIQEQLRRIKRNEERERLRQLQQQITENGGITIQPTAEDQAKLDALCDKPTKSLKCGACGGVGHMKTNKMCPKYSEILSENVSLSDDDLNSEEMSSISQDDLIKVEGTKITLGKALIEAHQDMKRKALTIRIPKENVIPHPPPPPPKKKRRPTTSTQTNADYLKRHHKSKNRRRTNPVVALSLVLEQIAAKLKEIPDSWPFHAPVLPKIVPDYHNVVKNPMDLQTIRENIKKNGYRTRDAFLQDVTIIHSNCILYNGLHHPLTKVAENMVNLANEEIKANEKELAQIEREINPLLDDDPQVGISWIFETILSQLKALPESWPFHQPVPVKVVPDYYDVIQTPIDMETIKQRCQEHFYQTRESFMADINLLYSNSLTYNGMEHTFTKTALKLNNKCKQLISQNSQKLSQLEIAIMQQPEDFNLPSVSETNDDETSISGYVDPLRKLAESVDTKQVVTAADEDEYVDIEGEELTYDDQQIYDGMDFQNTNYDSYEGFGNGLYNDTFSVDNPSNNQNGTENMDLGLLLLQDLVHSDEDSDDSDDDIPLDDGDEDIPLDDGDEDIAIDDETNIDIENDDAPNSPEIKNLSDEEEERFEYNNKEDASLPSSPPQTPPYSDAPAETDVEVDVEADVEAPVDADGDYQNWL</sequence>
<keyword evidence="9" id="KW-0175">Coiled coil</keyword>
<evidence type="ECO:0000313" key="13">
    <source>
        <dbReference type="RefSeq" id="XP_065667482.1"/>
    </source>
</evidence>
<dbReference type="SUPFAM" id="SSF47055">
    <property type="entry name" value="TAF(II)230 TBP-binding fragment"/>
    <property type="match status" value="1"/>
</dbReference>
<feature type="region of interest" description="Disordered" evidence="10">
    <location>
        <begin position="1738"/>
        <end position="1850"/>
    </location>
</feature>
<feature type="compositionally biased region" description="Acidic residues" evidence="10">
    <location>
        <begin position="1740"/>
        <end position="1781"/>
    </location>
</feature>
<evidence type="ECO:0000256" key="10">
    <source>
        <dbReference type="SAM" id="MobiDB-lite"/>
    </source>
</evidence>
<keyword evidence="12" id="KW-1185">Reference proteome</keyword>
<dbReference type="SMART" id="SM00297">
    <property type="entry name" value="BROMO"/>
    <property type="match status" value="2"/>
</dbReference>
<comment type="similarity">
    <text evidence="2">Belongs to the TAF1 family.</text>
</comment>
<dbReference type="PRINTS" id="PR00503">
    <property type="entry name" value="BROMODOMAIN"/>
</dbReference>